<dbReference type="GO" id="GO:0019153">
    <property type="term" value="F:protein-disulfide reductase (glutathione) activity"/>
    <property type="evidence" value="ECO:0007669"/>
    <property type="project" value="EnsemblFungi"/>
</dbReference>
<dbReference type="OrthoDB" id="10264505at2759"/>
<reference evidence="3" key="2">
    <citation type="submission" date="2014-02" db="EMBL/GenBank/DDBJ databases">
        <title>Complete DNA sequence of /Kuraishia capsulata/ illustrates novel genomic features among budding yeasts (/Saccharomycotina/).</title>
        <authorList>
            <person name="Morales L."/>
            <person name="Noel B."/>
            <person name="Porcel B."/>
            <person name="Marcet-Houben M."/>
            <person name="Hullo M-F."/>
            <person name="Sacerdot C."/>
            <person name="Tekaia F."/>
            <person name="Leh-Louis V."/>
            <person name="Despons L."/>
            <person name="Khanna V."/>
            <person name="Aury J-M."/>
            <person name="Barbe V."/>
            <person name="Couloux A."/>
            <person name="Labadie K."/>
            <person name="Pelletier E."/>
            <person name="Souciet J-L."/>
            <person name="Boekhout T."/>
            <person name="Gabaldon T."/>
            <person name="Wincker P."/>
            <person name="Dujon B."/>
        </authorList>
    </citation>
    <scope>NUCLEOTIDE SEQUENCE</scope>
    <source>
        <strain evidence="3">CBS 1993</strain>
    </source>
</reference>
<dbReference type="HOGENOM" id="CLU_059951_0_0_1"/>
<organism evidence="3 4">
    <name type="scientific">Kuraishia capsulata CBS 1993</name>
    <dbReference type="NCBI Taxonomy" id="1382522"/>
    <lineage>
        <taxon>Eukaryota</taxon>
        <taxon>Fungi</taxon>
        <taxon>Dikarya</taxon>
        <taxon>Ascomycota</taxon>
        <taxon>Saccharomycotina</taxon>
        <taxon>Pichiomycetes</taxon>
        <taxon>Pichiales</taxon>
        <taxon>Pichiaceae</taxon>
        <taxon>Kuraishia</taxon>
    </lineage>
</organism>
<accession>W6MXG7</accession>
<proteinExistence type="predicted"/>
<dbReference type="CDD" id="cd03002">
    <property type="entry name" value="PDI_a_MPD1_like"/>
    <property type="match status" value="1"/>
</dbReference>
<dbReference type="GO" id="GO:0005788">
    <property type="term" value="C:endoplasmic reticulum lumen"/>
    <property type="evidence" value="ECO:0007669"/>
    <property type="project" value="TreeGrafter"/>
</dbReference>
<dbReference type="PANTHER" id="PTHR45815:SF3">
    <property type="entry name" value="PROTEIN DISULFIDE-ISOMERASE A6"/>
    <property type="match status" value="1"/>
</dbReference>
<evidence type="ECO:0000256" key="1">
    <source>
        <dbReference type="SAM" id="SignalP"/>
    </source>
</evidence>
<dbReference type="GeneID" id="34522238"/>
<dbReference type="STRING" id="1382522.W6MXG7"/>
<dbReference type="EMBL" id="HG793130">
    <property type="protein sequence ID" value="CDK28860.1"/>
    <property type="molecule type" value="Genomic_DNA"/>
</dbReference>
<keyword evidence="1" id="KW-0732">Signal</keyword>
<dbReference type="GO" id="GO:0034976">
    <property type="term" value="P:response to endoplasmic reticulum stress"/>
    <property type="evidence" value="ECO:0007669"/>
    <property type="project" value="TreeGrafter"/>
</dbReference>
<evidence type="ECO:0000259" key="2">
    <source>
        <dbReference type="PROSITE" id="PS51352"/>
    </source>
</evidence>
<dbReference type="RefSeq" id="XP_022460850.1">
    <property type="nucleotide sequence ID" value="XM_022605971.1"/>
</dbReference>
<dbReference type="PROSITE" id="PS00194">
    <property type="entry name" value="THIOREDOXIN_1"/>
    <property type="match status" value="1"/>
</dbReference>
<dbReference type="Proteomes" id="UP000019384">
    <property type="component" value="Unassembled WGS sequence"/>
</dbReference>
<dbReference type="GO" id="GO:0006457">
    <property type="term" value="P:protein folding"/>
    <property type="evidence" value="ECO:0007669"/>
    <property type="project" value="EnsemblFungi"/>
</dbReference>
<dbReference type="AlphaFoldDB" id="W6MXG7"/>
<feature type="chain" id="PRO_5004878686" description="Thioredoxin domain-containing protein" evidence="1">
    <location>
        <begin position="18"/>
        <end position="272"/>
    </location>
</feature>
<dbReference type="InterPro" id="IPR013766">
    <property type="entry name" value="Thioredoxin_domain"/>
</dbReference>
<feature type="signal peptide" evidence="1">
    <location>
        <begin position="1"/>
        <end position="17"/>
    </location>
</feature>
<dbReference type="Pfam" id="PF00085">
    <property type="entry name" value="Thioredoxin"/>
    <property type="match status" value="1"/>
</dbReference>
<feature type="domain" description="Thioredoxin" evidence="2">
    <location>
        <begin position="8"/>
        <end position="140"/>
    </location>
</feature>
<sequence>MKLTAVIVLLQACLVLAGFYDSNPNVLELNHKNFDKVVYGTNYTTVVEFYAPWCGHCKNLKRTYSQVGKYFKDLVQVAAINCDLAENKPVCSKYRVEGFPTVMVFRPPKDYGKGKRHATEVYKGEREFDKIVAFVKTRIKSFVSRIKPDGYETFRKADFNEDHRALLITDKKKVPVTLKSLAIDFLGSVKVGYMPVKEGELSKVNELLGTKFETLPQLVIIHEDGPQVYSGEFNKLEMSKFVQKFVKPKEGPLSDRGKWLSKLGLGMVKDEL</sequence>
<dbReference type="InterPro" id="IPR036249">
    <property type="entry name" value="Thioredoxin-like_sf"/>
</dbReference>
<protein>
    <recommendedName>
        <fullName evidence="2">Thioredoxin domain-containing protein</fullName>
    </recommendedName>
</protein>
<gene>
    <name evidence="3" type="ORF">KUCA_T00004845001</name>
</gene>
<reference evidence="3" key="1">
    <citation type="submission" date="2013-12" db="EMBL/GenBank/DDBJ databases">
        <authorList>
            <person name="Genoscope - CEA"/>
        </authorList>
    </citation>
    <scope>NUCLEOTIDE SEQUENCE</scope>
    <source>
        <strain evidence="3">CBS 1993</strain>
    </source>
</reference>
<dbReference type="PANTHER" id="PTHR45815">
    <property type="entry name" value="PROTEIN DISULFIDE-ISOMERASE A6"/>
    <property type="match status" value="1"/>
</dbReference>
<dbReference type="PRINTS" id="PR00421">
    <property type="entry name" value="THIOREDOXIN"/>
</dbReference>
<dbReference type="GO" id="GO:0003756">
    <property type="term" value="F:protein disulfide isomerase activity"/>
    <property type="evidence" value="ECO:0007669"/>
    <property type="project" value="EnsemblFungi"/>
</dbReference>
<keyword evidence="4" id="KW-1185">Reference proteome</keyword>
<dbReference type="PROSITE" id="PS51352">
    <property type="entry name" value="THIOREDOXIN_2"/>
    <property type="match status" value="1"/>
</dbReference>
<evidence type="ECO:0000313" key="4">
    <source>
        <dbReference type="Proteomes" id="UP000019384"/>
    </source>
</evidence>
<dbReference type="InterPro" id="IPR017937">
    <property type="entry name" value="Thioredoxin_CS"/>
</dbReference>
<evidence type="ECO:0000313" key="3">
    <source>
        <dbReference type="EMBL" id="CDK28860.1"/>
    </source>
</evidence>
<dbReference type="SUPFAM" id="SSF52833">
    <property type="entry name" value="Thioredoxin-like"/>
    <property type="match status" value="1"/>
</dbReference>
<dbReference type="Gene3D" id="3.40.30.10">
    <property type="entry name" value="Glutaredoxin"/>
    <property type="match status" value="2"/>
</dbReference>
<name>W6MXG7_9ASCO</name>